<protein>
    <recommendedName>
        <fullName evidence="3">PAS domain-containing protein</fullName>
    </recommendedName>
</protein>
<proteinExistence type="predicted"/>
<keyword evidence="2" id="KW-1185">Reference proteome</keyword>
<name>A0ABT0Q9W8_9FLAO</name>
<comment type="caution">
    <text evidence="1">The sequence shown here is derived from an EMBL/GenBank/DDBJ whole genome shotgun (WGS) entry which is preliminary data.</text>
</comment>
<gene>
    <name evidence="1" type="ORF">M3P09_01910</name>
</gene>
<organism evidence="1 2">
    <name type="scientific">Jejuia spongiicola</name>
    <dbReference type="NCBI Taxonomy" id="2942207"/>
    <lineage>
        <taxon>Bacteria</taxon>
        <taxon>Pseudomonadati</taxon>
        <taxon>Bacteroidota</taxon>
        <taxon>Flavobacteriia</taxon>
        <taxon>Flavobacteriales</taxon>
        <taxon>Flavobacteriaceae</taxon>
        <taxon>Jejuia</taxon>
    </lineage>
</organism>
<sequence length="381" mass="43033">MKKIIYCLVILGLAITSCNPNEDIYNALDAQEDVIAGDVEYTLTDEDYDELEKSFGNFNSEDEAKSLIPGLLSSKFPVWGLGSSANVTFDLYAPKREEKSLIRYTVSSQDYDDLGHTFGNFDSDGDIQEFLEWKYPDPASRALVSLTYKYYDGSVNTLNNGFLYINDAWETILGFTDDEYEEMGEGFSNFSSEDEAIVKIPVFLKDKFKYDPREAGDIVATMYKLYTTDVDDIDGDGSTTDRTTYSYVKYFIFDGVNWSEYNDVISSTIQFGHDGTTWVPDNTIKYTFTADDVAFISDAFISIYEGPADNVGFFGSFDRRESSDNYWSDSMLLEAFNALLDERDPSAEEGQKYVLTFVVYTGSTGNETKSVIKTGGEWVYQ</sequence>
<evidence type="ECO:0000313" key="1">
    <source>
        <dbReference type="EMBL" id="MCL6293728.1"/>
    </source>
</evidence>
<dbReference type="PROSITE" id="PS51257">
    <property type="entry name" value="PROKAR_LIPOPROTEIN"/>
    <property type="match status" value="1"/>
</dbReference>
<evidence type="ECO:0008006" key="3">
    <source>
        <dbReference type="Google" id="ProtNLM"/>
    </source>
</evidence>
<dbReference type="RefSeq" id="WP_099564898.1">
    <property type="nucleotide sequence ID" value="NZ_JAMFLZ010000001.1"/>
</dbReference>
<dbReference type="Proteomes" id="UP001165381">
    <property type="component" value="Unassembled WGS sequence"/>
</dbReference>
<evidence type="ECO:0000313" key="2">
    <source>
        <dbReference type="Proteomes" id="UP001165381"/>
    </source>
</evidence>
<accession>A0ABT0Q9W8</accession>
<dbReference type="EMBL" id="JAMFLZ010000001">
    <property type="protein sequence ID" value="MCL6293728.1"/>
    <property type="molecule type" value="Genomic_DNA"/>
</dbReference>
<reference evidence="1" key="1">
    <citation type="submission" date="2022-05" db="EMBL/GenBank/DDBJ databases">
        <authorList>
            <person name="Park J.-S."/>
        </authorList>
    </citation>
    <scope>NUCLEOTIDE SEQUENCE</scope>
    <source>
        <strain evidence="1">2012CJ34-3</strain>
    </source>
</reference>